<keyword evidence="4" id="KW-0560">Oxidoreductase</keyword>
<feature type="binding site" evidence="7">
    <location>
        <position position="255"/>
    </location>
    <ligand>
        <name>glyoxylate</name>
        <dbReference type="ChEBI" id="CHEBI:36655"/>
    </ligand>
</feature>
<feature type="binding site" evidence="7">
    <location>
        <position position="162"/>
    </location>
    <ligand>
        <name>FMN</name>
        <dbReference type="ChEBI" id="CHEBI:58210"/>
    </ligand>
</feature>
<dbReference type="InterPro" id="IPR012133">
    <property type="entry name" value="Alpha-hydoxy_acid_DH_FMN"/>
</dbReference>
<accession>A0AAT9FQN5</accession>
<evidence type="ECO:0000256" key="3">
    <source>
        <dbReference type="ARBA" id="ARBA00022643"/>
    </source>
</evidence>
<name>A0AAT9FQN5_9BACT</name>
<dbReference type="CDD" id="cd02809">
    <property type="entry name" value="alpha_hydroxyacid_oxid_FMN"/>
    <property type="match status" value="1"/>
</dbReference>
<dbReference type="EMBL" id="AP026866">
    <property type="protein sequence ID" value="BDS08288.1"/>
    <property type="molecule type" value="Genomic_DNA"/>
</dbReference>
<dbReference type="FunFam" id="3.20.20.70:FF:000029">
    <property type="entry name" value="L-lactate dehydrogenase"/>
    <property type="match status" value="1"/>
</dbReference>
<comment type="cofactor">
    <cofactor evidence="1">
        <name>FMN</name>
        <dbReference type="ChEBI" id="CHEBI:58210"/>
    </cofactor>
</comment>
<keyword evidence="3 7" id="KW-0288">FMN</keyword>
<dbReference type="KEGG" id="osu:NT6N_33280"/>
<evidence type="ECO:0000256" key="5">
    <source>
        <dbReference type="ARBA" id="ARBA00024042"/>
    </source>
</evidence>
<evidence type="ECO:0000256" key="4">
    <source>
        <dbReference type="ARBA" id="ARBA00023002"/>
    </source>
</evidence>
<comment type="similarity">
    <text evidence="5">Belongs to the FMN-dependent alpha-hydroxy acid dehydrogenase family.</text>
</comment>
<evidence type="ECO:0000313" key="9">
    <source>
        <dbReference type="EMBL" id="BDS08288.1"/>
    </source>
</evidence>
<evidence type="ECO:0000256" key="2">
    <source>
        <dbReference type="ARBA" id="ARBA00022630"/>
    </source>
</evidence>
<dbReference type="InterPro" id="IPR000262">
    <property type="entry name" value="FMN-dep_DH"/>
</dbReference>
<dbReference type="Pfam" id="PF01070">
    <property type="entry name" value="FMN_dh"/>
    <property type="match status" value="1"/>
</dbReference>
<evidence type="ECO:0000259" key="8">
    <source>
        <dbReference type="PROSITE" id="PS51349"/>
    </source>
</evidence>
<feature type="binding site" evidence="7">
    <location>
        <begin position="83"/>
        <end position="85"/>
    </location>
    <ligand>
        <name>FMN</name>
        <dbReference type="ChEBI" id="CHEBI:58210"/>
    </ligand>
</feature>
<keyword evidence="2 7" id="KW-0285">Flavoprotein</keyword>
<feature type="active site" description="Proton acceptor" evidence="6">
    <location>
        <position position="255"/>
    </location>
</feature>
<gene>
    <name evidence="9" type="ORF">NT6N_33280</name>
</gene>
<evidence type="ECO:0000256" key="6">
    <source>
        <dbReference type="PIRSR" id="PIRSR000138-1"/>
    </source>
</evidence>
<dbReference type="AlphaFoldDB" id="A0AAT9FQN5"/>
<proteinExistence type="inferred from homology"/>
<reference evidence="9" key="1">
    <citation type="submission" date="2024-07" db="EMBL/GenBank/DDBJ databases">
        <title>Complete genome sequence of Verrucomicrobiaceae bacterium NT6N.</title>
        <authorList>
            <person name="Huang C."/>
            <person name="Takami H."/>
            <person name="Hamasaki K."/>
        </authorList>
    </citation>
    <scope>NUCLEOTIDE SEQUENCE</scope>
    <source>
        <strain evidence="9">NT6N</strain>
    </source>
</reference>
<protein>
    <submittedName>
        <fullName evidence="9">Alpha-hydroxy-acid oxidizing enzyme</fullName>
    </submittedName>
</protein>
<feature type="binding site" evidence="7">
    <location>
        <position position="253"/>
    </location>
    <ligand>
        <name>FMN</name>
        <dbReference type="ChEBI" id="CHEBI:58210"/>
    </ligand>
</feature>
<dbReference type="PIRSF" id="PIRSF000138">
    <property type="entry name" value="Al-hdrx_acd_dh"/>
    <property type="match status" value="1"/>
</dbReference>
<dbReference type="InterPro" id="IPR013785">
    <property type="entry name" value="Aldolase_TIM"/>
</dbReference>
<feature type="domain" description="FMN hydroxy acid dehydrogenase" evidence="8">
    <location>
        <begin position="4"/>
        <end position="356"/>
    </location>
</feature>
<feature type="binding site" evidence="7">
    <location>
        <position position="258"/>
    </location>
    <ligand>
        <name>FMN</name>
        <dbReference type="ChEBI" id="CHEBI:58210"/>
    </ligand>
</feature>
<dbReference type="PROSITE" id="PS51349">
    <property type="entry name" value="FMN_HYDROXY_ACID_DH_2"/>
    <property type="match status" value="1"/>
</dbReference>
<feature type="binding site" evidence="7">
    <location>
        <position position="30"/>
    </location>
    <ligand>
        <name>glyoxylate</name>
        <dbReference type="ChEBI" id="CHEBI:36655"/>
    </ligand>
</feature>
<dbReference type="GO" id="GO:0010181">
    <property type="term" value="F:FMN binding"/>
    <property type="evidence" value="ECO:0007669"/>
    <property type="project" value="InterPro"/>
</dbReference>
<feature type="binding site" evidence="7">
    <location>
        <position position="231"/>
    </location>
    <ligand>
        <name>FMN</name>
        <dbReference type="ChEBI" id="CHEBI:58210"/>
    </ligand>
</feature>
<feature type="binding site" evidence="7">
    <location>
        <position position="171"/>
    </location>
    <ligand>
        <name>glyoxylate</name>
        <dbReference type="ChEBI" id="CHEBI:36655"/>
    </ligand>
</feature>
<feature type="binding site" evidence="7">
    <location>
        <begin position="286"/>
        <end position="290"/>
    </location>
    <ligand>
        <name>FMN</name>
        <dbReference type="ChEBI" id="CHEBI:58210"/>
    </ligand>
</feature>
<sequence length="356" mass="38271">MPDAIPADAVSLADYERLASKRLIAKNLAYLNGGAADMRTLTANTESWNKQSLWPRVLRDFEKANTQTTLLGRKLNSPVLIAPTAYHKLFHPEGELATATAASALRVPYIVSTQASVKLEDIAEKAGGMPLWFQLYIQHDKDFTKNLVRRAEKAGYEAIVLTVDAPVHGIRNDEQRSGFSLPANVEPVNLRGLTPLPKTQSAFDSTLLASLPTWKDVEWLKSITSLPVLIKGILHPADATMAIEYGADGIMVSNHGGRTLDQLPSTRETLPHIVKAVAGKVPVLVDGGIRRGTDVLQAIALGADAVLLGRPVIHGLTTAGAAGVAHVLKLVQHELEVAMLLTGCRNLSEASSTLTI</sequence>
<dbReference type="PANTHER" id="PTHR10578:SF107">
    <property type="entry name" value="2-HYDROXYACID OXIDASE 1"/>
    <property type="match status" value="1"/>
</dbReference>
<dbReference type="GO" id="GO:0016614">
    <property type="term" value="F:oxidoreductase activity, acting on CH-OH group of donors"/>
    <property type="evidence" value="ECO:0007669"/>
    <property type="project" value="UniProtKB-ARBA"/>
</dbReference>
<evidence type="ECO:0000256" key="1">
    <source>
        <dbReference type="ARBA" id="ARBA00001917"/>
    </source>
</evidence>
<evidence type="ECO:0000256" key="7">
    <source>
        <dbReference type="PIRSR" id="PIRSR000138-2"/>
    </source>
</evidence>
<feature type="binding site" evidence="7">
    <location>
        <position position="136"/>
    </location>
    <ligand>
        <name>glyoxylate</name>
        <dbReference type="ChEBI" id="CHEBI:36655"/>
    </ligand>
</feature>
<organism evidence="9">
    <name type="scientific">Oceaniferula spumae</name>
    <dbReference type="NCBI Taxonomy" id="2979115"/>
    <lineage>
        <taxon>Bacteria</taxon>
        <taxon>Pseudomonadati</taxon>
        <taxon>Verrucomicrobiota</taxon>
        <taxon>Verrucomicrobiia</taxon>
        <taxon>Verrucomicrobiales</taxon>
        <taxon>Verrucomicrobiaceae</taxon>
        <taxon>Oceaniferula</taxon>
    </lineage>
</organism>
<feature type="binding site" evidence="7">
    <location>
        <begin position="309"/>
        <end position="310"/>
    </location>
    <ligand>
        <name>FMN</name>
        <dbReference type="ChEBI" id="CHEBI:58210"/>
    </ligand>
</feature>
<feature type="binding site" evidence="7">
    <location>
        <position position="134"/>
    </location>
    <ligand>
        <name>FMN</name>
        <dbReference type="ChEBI" id="CHEBI:58210"/>
    </ligand>
</feature>
<dbReference type="PANTHER" id="PTHR10578">
    <property type="entry name" value="S -2-HYDROXY-ACID OXIDASE-RELATED"/>
    <property type="match status" value="1"/>
</dbReference>
<feature type="binding site" evidence="7">
    <location>
        <position position="112"/>
    </location>
    <ligand>
        <name>FMN</name>
        <dbReference type="ChEBI" id="CHEBI:58210"/>
    </ligand>
</feature>
<dbReference type="Gene3D" id="3.20.20.70">
    <property type="entry name" value="Aldolase class I"/>
    <property type="match status" value="1"/>
</dbReference>
<dbReference type="InterPro" id="IPR037396">
    <property type="entry name" value="FMN_HAD"/>
</dbReference>
<dbReference type="SUPFAM" id="SSF51395">
    <property type="entry name" value="FMN-linked oxidoreductases"/>
    <property type="match status" value="1"/>
</dbReference>